<evidence type="ECO:0000313" key="3">
    <source>
        <dbReference type="EMBL" id="EYU20873.1"/>
    </source>
</evidence>
<comment type="similarity">
    <text evidence="1">Belongs to the peptidase C14B family.</text>
</comment>
<dbReference type="InterPro" id="IPR011600">
    <property type="entry name" value="Pept_C14_caspase"/>
</dbReference>
<gene>
    <name evidence="3" type="ORF">MIMGU_mgv1a020746mg</name>
</gene>
<evidence type="ECO:0000313" key="4">
    <source>
        <dbReference type="Proteomes" id="UP000030748"/>
    </source>
</evidence>
<reference evidence="3 4" key="1">
    <citation type="journal article" date="2013" name="Proc. Natl. Acad. Sci. U.S.A.">
        <title>Fine-scale variation in meiotic recombination in Mimulus inferred from population shotgun sequencing.</title>
        <authorList>
            <person name="Hellsten U."/>
            <person name="Wright K.M."/>
            <person name="Jenkins J."/>
            <person name="Shu S."/>
            <person name="Yuan Y."/>
            <person name="Wessler S.R."/>
            <person name="Schmutz J."/>
            <person name="Willis J.H."/>
            <person name="Rokhsar D.S."/>
        </authorList>
    </citation>
    <scope>NUCLEOTIDE SEQUENCE [LARGE SCALE GENOMIC DNA]</scope>
    <source>
        <strain evidence="4">cv. DUN x IM62</strain>
    </source>
</reference>
<dbReference type="KEGG" id="egt:105976547"/>
<dbReference type="GO" id="GO:0005737">
    <property type="term" value="C:cytoplasm"/>
    <property type="evidence" value="ECO:0000318"/>
    <property type="project" value="GO_Central"/>
</dbReference>
<dbReference type="Pfam" id="PF00656">
    <property type="entry name" value="Peptidase_C14"/>
    <property type="match status" value="1"/>
</dbReference>
<dbReference type="OrthoDB" id="3223806at2759"/>
<dbReference type="Proteomes" id="UP000030748">
    <property type="component" value="Unassembled WGS sequence"/>
</dbReference>
<dbReference type="PANTHER" id="PTHR48104:SF7">
    <property type="entry name" value="METACASPASE-9"/>
    <property type="match status" value="1"/>
</dbReference>
<dbReference type="InterPro" id="IPR050452">
    <property type="entry name" value="Metacaspase"/>
</dbReference>
<dbReference type="OMA" id="MCFISIS"/>
<keyword evidence="4" id="KW-1185">Reference proteome</keyword>
<protein>
    <recommendedName>
        <fullName evidence="2">Peptidase C14 caspase domain-containing protein</fullName>
    </recommendedName>
</protein>
<dbReference type="SUPFAM" id="SSF52129">
    <property type="entry name" value="Caspase-like"/>
    <property type="match status" value="1"/>
</dbReference>
<dbReference type="GO" id="GO:0006508">
    <property type="term" value="P:proteolysis"/>
    <property type="evidence" value="ECO:0000318"/>
    <property type="project" value="GO_Central"/>
</dbReference>
<dbReference type="PhylomeDB" id="A0A022Q139"/>
<dbReference type="PANTHER" id="PTHR48104">
    <property type="entry name" value="METACASPASE-4"/>
    <property type="match status" value="1"/>
</dbReference>
<dbReference type="InterPro" id="IPR029030">
    <property type="entry name" value="Caspase-like_dom_sf"/>
</dbReference>
<dbReference type="AlphaFoldDB" id="A0A022Q139"/>
<dbReference type="GO" id="GO:0004197">
    <property type="term" value="F:cysteine-type endopeptidase activity"/>
    <property type="evidence" value="ECO:0000318"/>
    <property type="project" value="GO_Central"/>
</dbReference>
<feature type="domain" description="Peptidase C14 caspase" evidence="2">
    <location>
        <begin position="15"/>
        <end position="304"/>
    </location>
</feature>
<proteinExistence type="inferred from homology"/>
<dbReference type="Gene3D" id="3.40.50.1460">
    <property type="match status" value="1"/>
</dbReference>
<accession>A0A022Q139</accession>
<sequence length="333" mass="36455">METEKKPVSNTEVAKKAILVGCNNYPYPITKLKGCHNDAYNMHNTLIKRFHFDPKRILVMVDTPGSKNMPTAANIIKQLEKMIEDADEGDRLFFYFSGHGMPLCDNGESKQAIVTCDRNLITCMDFRYCVSRLPEKATFTIMADSCFSGGLIDEEPVQVGLPYIVPHNETCGGENTPKMIPYESYMANLSSTTGLNDPDIGAHLIQLFGSEVSIMFQQSTGQNPLPIMKADQGILLSGGEPSEKTVDEPADKNGPAGGAFTKAIVAILKGHPAPITNKKLVIMARGILGNKKDNPQHPCLYCSSKNADAIFLRKASHGRAEIGETSEDRVLED</sequence>
<evidence type="ECO:0000259" key="2">
    <source>
        <dbReference type="Pfam" id="PF00656"/>
    </source>
</evidence>
<name>A0A022Q139_ERYGU</name>
<dbReference type="EMBL" id="KI632259">
    <property type="protein sequence ID" value="EYU20873.1"/>
    <property type="molecule type" value="Genomic_DNA"/>
</dbReference>
<organism evidence="3 4">
    <name type="scientific">Erythranthe guttata</name>
    <name type="common">Yellow monkey flower</name>
    <name type="synonym">Mimulus guttatus</name>
    <dbReference type="NCBI Taxonomy" id="4155"/>
    <lineage>
        <taxon>Eukaryota</taxon>
        <taxon>Viridiplantae</taxon>
        <taxon>Streptophyta</taxon>
        <taxon>Embryophyta</taxon>
        <taxon>Tracheophyta</taxon>
        <taxon>Spermatophyta</taxon>
        <taxon>Magnoliopsida</taxon>
        <taxon>eudicotyledons</taxon>
        <taxon>Gunneridae</taxon>
        <taxon>Pentapetalae</taxon>
        <taxon>asterids</taxon>
        <taxon>lamiids</taxon>
        <taxon>Lamiales</taxon>
        <taxon>Phrymaceae</taxon>
        <taxon>Erythranthe</taxon>
    </lineage>
</organism>
<evidence type="ECO:0000256" key="1">
    <source>
        <dbReference type="ARBA" id="ARBA00009005"/>
    </source>
</evidence>
<dbReference type="eggNOG" id="KOG1546">
    <property type="taxonomic scope" value="Eukaryota"/>
</dbReference>